<feature type="chain" id="PRO_5045378044" evidence="1">
    <location>
        <begin position="21"/>
        <end position="440"/>
    </location>
</feature>
<comment type="caution">
    <text evidence="2">The sequence shown here is derived from an EMBL/GenBank/DDBJ whole genome shotgun (WGS) entry which is preliminary data.</text>
</comment>
<sequence length="440" mass="47902">MQPLPLIATLLAALAVWAPAATVKDREGAVRGDKARLENDPRWNWNDIDSGFRLAKATGKPLLVVLRCLPCMSCAGIDASVLEERELAPLLDQFVCVRIINANALDLSRFQFDYDLSFSAILFNGDGTIYGRFGSWTHQKDPLNKTTASFSKALEAGLAIHKGYPANRAVLSGKQGGPTPYQTPIEFPALAGKYQSKLDWSGKVVASCVHCHMIGDAFRAYHRSQNQPVPVEWIYPQPSIETLGITLATDEIAKVEAVADGSAANAAGIQAGDIFTHLAGQPLVSIADVSWALHRSPDSGSLPATIVRSGKETAVTLDLPAGWRLKSDIGKRVGTWPMRAMAFGGMKMDDVPDEERTTLGLDKSQMAMRVFHVGEYGPHSAAKKEGFKKDDIIIQVGDQKQRLTESALIGHLLQHHLPGEKIPAVVLRGQERLEFKLPQQ</sequence>
<dbReference type="NCBIfam" id="NF041199">
    <property type="entry name" value="trx7_PDZ_seleno"/>
    <property type="match status" value="1"/>
</dbReference>
<dbReference type="SUPFAM" id="SSF50156">
    <property type="entry name" value="PDZ domain-like"/>
    <property type="match status" value="2"/>
</dbReference>
<dbReference type="Proteomes" id="UP001596052">
    <property type="component" value="Unassembled WGS sequence"/>
</dbReference>
<accession>A0ABW0KLS2</accession>
<name>A0ABW0KLS2_9BACT</name>
<evidence type="ECO:0000313" key="3">
    <source>
        <dbReference type="Proteomes" id="UP001596052"/>
    </source>
</evidence>
<dbReference type="RefSeq" id="WP_377162956.1">
    <property type="nucleotide sequence ID" value="NZ_JBHSMQ010000001.1"/>
</dbReference>
<evidence type="ECO:0000256" key="1">
    <source>
        <dbReference type="SAM" id="SignalP"/>
    </source>
</evidence>
<dbReference type="Gene3D" id="3.40.30.10">
    <property type="entry name" value="Glutaredoxin"/>
    <property type="match status" value="1"/>
</dbReference>
<evidence type="ECO:0000313" key="2">
    <source>
        <dbReference type="EMBL" id="MFC5453666.1"/>
    </source>
</evidence>
<reference evidence="3" key="1">
    <citation type="journal article" date="2019" name="Int. J. Syst. Evol. Microbiol.">
        <title>The Global Catalogue of Microorganisms (GCM) 10K type strain sequencing project: providing services to taxonomists for standard genome sequencing and annotation.</title>
        <authorList>
            <consortium name="The Broad Institute Genomics Platform"/>
            <consortium name="The Broad Institute Genome Sequencing Center for Infectious Disease"/>
            <person name="Wu L."/>
            <person name="Ma J."/>
        </authorList>
    </citation>
    <scope>NUCLEOTIDE SEQUENCE [LARGE SCALE GENOMIC DNA]</scope>
    <source>
        <strain evidence="3">CGMCC 4.1469</strain>
    </source>
</reference>
<proteinExistence type="predicted"/>
<protein>
    <submittedName>
        <fullName evidence="2">Trx7/PDZ domain-containing (Seleno)protein</fullName>
    </submittedName>
</protein>
<gene>
    <name evidence="2" type="ORF">ACFQDI_02260</name>
</gene>
<dbReference type="Pfam" id="PF13899">
    <property type="entry name" value="Thioredoxin_7"/>
    <property type="match status" value="1"/>
</dbReference>
<organism evidence="2 3">
    <name type="scientific">Prosthecobacter fluviatilis</name>
    <dbReference type="NCBI Taxonomy" id="445931"/>
    <lineage>
        <taxon>Bacteria</taxon>
        <taxon>Pseudomonadati</taxon>
        <taxon>Verrucomicrobiota</taxon>
        <taxon>Verrucomicrobiia</taxon>
        <taxon>Verrucomicrobiales</taxon>
        <taxon>Verrucomicrobiaceae</taxon>
        <taxon>Prosthecobacter</taxon>
    </lineage>
</organism>
<dbReference type="EMBL" id="JBHSMQ010000001">
    <property type="protein sequence ID" value="MFC5453666.1"/>
    <property type="molecule type" value="Genomic_DNA"/>
</dbReference>
<dbReference type="InterPro" id="IPR036034">
    <property type="entry name" value="PDZ_sf"/>
</dbReference>
<feature type="signal peptide" evidence="1">
    <location>
        <begin position="1"/>
        <end position="20"/>
    </location>
</feature>
<dbReference type="Gene3D" id="2.30.42.10">
    <property type="match status" value="2"/>
</dbReference>
<keyword evidence="3" id="KW-1185">Reference proteome</keyword>
<keyword evidence="1" id="KW-0732">Signal</keyword>